<accession>A0A3N6MRV1</accession>
<keyword evidence="3" id="KW-1185">Reference proteome</keyword>
<feature type="transmembrane region" description="Helical" evidence="1">
    <location>
        <begin position="461"/>
        <end position="483"/>
    </location>
</feature>
<keyword evidence="1" id="KW-1133">Transmembrane helix</keyword>
<feature type="transmembrane region" description="Helical" evidence="1">
    <location>
        <begin position="21"/>
        <end position="42"/>
    </location>
</feature>
<gene>
    <name evidence="2" type="ORF">EA472_19510</name>
</gene>
<feature type="transmembrane region" description="Helical" evidence="1">
    <location>
        <begin position="74"/>
        <end position="95"/>
    </location>
</feature>
<feature type="transmembrane region" description="Helical" evidence="1">
    <location>
        <begin position="172"/>
        <end position="196"/>
    </location>
</feature>
<feature type="transmembrane region" description="Helical" evidence="1">
    <location>
        <begin position="375"/>
        <end position="393"/>
    </location>
</feature>
<name>A0A3N6MRV1_NATCH</name>
<evidence type="ECO:0000256" key="1">
    <source>
        <dbReference type="SAM" id="Phobius"/>
    </source>
</evidence>
<keyword evidence="1" id="KW-0812">Transmembrane</keyword>
<feature type="transmembrane region" description="Helical" evidence="1">
    <location>
        <begin position="260"/>
        <end position="291"/>
    </location>
</feature>
<protein>
    <submittedName>
        <fullName evidence="2">Uncharacterized protein</fullName>
    </submittedName>
</protein>
<feature type="transmembrane region" description="Helical" evidence="1">
    <location>
        <begin position="433"/>
        <end position="455"/>
    </location>
</feature>
<feature type="transmembrane region" description="Helical" evidence="1">
    <location>
        <begin position="340"/>
        <end position="368"/>
    </location>
</feature>
<comment type="caution">
    <text evidence="2">The sequence shown here is derived from an EMBL/GenBank/DDBJ whole genome shotgun (WGS) entry which is preliminary data.</text>
</comment>
<reference evidence="2 3" key="1">
    <citation type="submission" date="2018-10" db="EMBL/GenBank/DDBJ databases">
        <title>Natrarchaeobius chitinivorans gen. nov., sp. nov., and Natrarchaeobius haloalkaliphilus sp. nov., alkaliphilic, chitin-utilizing haloarchaea from hypersaline alkaline lakes.</title>
        <authorList>
            <person name="Sorokin D.Y."/>
            <person name="Elcheninov A.G."/>
            <person name="Kostrikina N.A."/>
            <person name="Bale N.J."/>
            <person name="Sinninghe Damste J.S."/>
            <person name="Khijniak T.V."/>
            <person name="Kublanov I.V."/>
            <person name="Toshchakov S.V."/>
        </authorList>
    </citation>
    <scope>NUCLEOTIDE SEQUENCE [LARGE SCALE GENOMIC DNA]</scope>
    <source>
        <strain evidence="2 3">AArcht7</strain>
    </source>
</reference>
<dbReference type="Proteomes" id="UP000281431">
    <property type="component" value="Unassembled WGS sequence"/>
</dbReference>
<feature type="transmembrane region" description="Helical" evidence="1">
    <location>
        <begin position="141"/>
        <end position="166"/>
    </location>
</feature>
<dbReference type="OrthoDB" id="206560at2157"/>
<proteinExistence type="predicted"/>
<keyword evidence="1" id="KW-0472">Membrane</keyword>
<feature type="transmembrane region" description="Helical" evidence="1">
    <location>
        <begin position="101"/>
        <end position="120"/>
    </location>
</feature>
<dbReference type="Pfam" id="PF24363">
    <property type="entry name" value="DUF7519"/>
    <property type="match status" value="1"/>
</dbReference>
<dbReference type="AlphaFoldDB" id="A0A3N6MRV1"/>
<organism evidence="2 3">
    <name type="scientific">Natrarchaeobius chitinivorans</name>
    <dbReference type="NCBI Taxonomy" id="1679083"/>
    <lineage>
        <taxon>Archaea</taxon>
        <taxon>Methanobacteriati</taxon>
        <taxon>Methanobacteriota</taxon>
        <taxon>Stenosarchaea group</taxon>
        <taxon>Halobacteria</taxon>
        <taxon>Halobacteriales</taxon>
        <taxon>Natrialbaceae</taxon>
        <taxon>Natrarchaeobius</taxon>
    </lineage>
</organism>
<evidence type="ECO:0000313" key="3">
    <source>
        <dbReference type="Proteomes" id="UP000281431"/>
    </source>
</evidence>
<feature type="transmembrane region" description="Helical" evidence="1">
    <location>
        <begin position="399"/>
        <end position="421"/>
    </location>
</feature>
<feature type="transmembrane region" description="Helical" evidence="1">
    <location>
        <begin position="217"/>
        <end position="240"/>
    </location>
</feature>
<evidence type="ECO:0000313" key="2">
    <source>
        <dbReference type="EMBL" id="RQG97416.1"/>
    </source>
</evidence>
<sequence length="487" mass="48047">MSLAGPRLDRPSAIGDEGRPRATSLGIATLAVVVPAIAAGFVVGEPTLVTALATVVGLAVAGIALLERSGFVELFVGHAFVVTFGSAFALLVVIAPFFGTLGVAVSGLSLALFGVAMAWADVGGSELTRAVVGCGLTYGSLLCSFVAVGVTVGLAVLALVVLGAVTGASTPIGALAGFLLVAIGTGCSLALSLRLLPFRQLTPRSRRSRVERRLRTAGWTIGIATLGAFVLLVAVVGLLVAGPLSDGSLGVSILDAILSALSSVVVVGSVAAVGLASLLAGVTAAGVRLLTRRPGPDATRWSAAVAVGFVLVCLAVAATVLVFAGAAVGNPLVVVGVGTMASVVATLLLVGPIAFAVLIGAFAVGVALRLVPDRAGGPTLAAVGLVIAAIALSWHDPTLTFVCLAGSALVWDVSTYGLGLTAELGHLPETRRLELFHGLLSVAVAVGAVLVAIGLQTVRGGIAGTAAPIALVAVGVGALVLLLPLRG</sequence>
<dbReference type="InterPro" id="IPR055941">
    <property type="entry name" value="DUF7519"/>
</dbReference>
<dbReference type="EMBL" id="REFZ01000020">
    <property type="protein sequence ID" value="RQG97416.1"/>
    <property type="molecule type" value="Genomic_DNA"/>
</dbReference>
<feature type="transmembrane region" description="Helical" evidence="1">
    <location>
        <begin position="303"/>
        <end position="328"/>
    </location>
</feature>
<feature type="transmembrane region" description="Helical" evidence="1">
    <location>
        <begin position="48"/>
        <end position="67"/>
    </location>
</feature>